<protein>
    <submittedName>
        <fullName evidence="2">Uncharacterized protein</fullName>
    </submittedName>
</protein>
<feature type="compositionally biased region" description="Polar residues" evidence="1">
    <location>
        <begin position="1137"/>
        <end position="1155"/>
    </location>
</feature>
<feature type="compositionally biased region" description="Basic and acidic residues" evidence="1">
    <location>
        <begin position="1086"/>
        <end position="1095"/>
    </location>
</feature>
<feature type="compositionally biased region" description="Low complexity" evidence="1">
    <location>
        <begin position="758"/>
        <end position="767"/>
    </location>
</feature>
<feature type="compositionally biased region" description="Low complexity" evidence="1">
    <location>
        <begin position="1453"/>
        <end position="1477"/>
    </location>
</feature>
<feature type="compositionally biased region" description="Low complexity" evidence="1">
    <location>
        <begin position="431"/>
        <end position="449"/>
    </location>
</feature>
<feature type="compositionally biased region" description="Low complexity" evidence="1">
    <location>
        <begin position="561"/>
        <end position="573"/>
    </location>
</feature>
<evidence type="ECO:0000256" key="1">
    <source>
        <dbReference type="SAM" id="MobiDB-lite"/>
    </source>
</evidence>
<feature type="compositionally biased region" description="Polar residues" evidence="1">
    <location>
        <begin position="279"/>
        <end position="290"/>
    </location>
</feature>
<feature type="compositionally biased region" description="Basic and acidic residues" evidence="1">
    <location>
        <begin position="880"/>
        <end position="897"/>
    </location>
</feature>
<feature type="region of interest" description="Disordered" evidence="1">
    <location>
        <begin position="1418"/>
        <end position="1498"/>
    </location>
</feature>
<feature type="compositionally biased region" description="Polar residues" evidence="1">
    <location>
        <begin position="645"/>
        <end position="661"/>
    </location>
</feature>
<feature type="compositionally biased region" description="Pro residues" evidence="1">
    <location>
        <begin position="1026"/>
        <end position="1036"/>
    </location>
</feature>
<feature type="compositionally biased region" description="Low complexity" evidence="1">
    <location>
        <begin position="1041"/>
        <end position="1052"/>
    </location>
</feature>
<dbReference type="Proteomes" id="UP000054988">
    <property type="component" value="Unassembled WGS sequence"/>
</dbReference>
<feature type="compositionally biased region" description="Polar residues" evidence="1">
    <location>
        <begin position="1053"/>
        <end position="1064"/>
    </location>
</feature>
<feature type="compositionally biased region" description="Polar residues" evidence="1">
    <location>
        <begin position="1193"/>
        <end position="1216"/>
    </location>
</feature>
<evidence type="ECO:0000313" key="2">
    <source>
        <dbReference type="EMBL" id="KTB30702.1"/>
    </source>
</evidence>
<dbReference type="eggNOG" id="ENOG502SJRG">
    <property type="taxonomic scope" value="Eukaryota"/>
</dbReference>
<feature type="region of interest" description="Disordered" evidence="1">
    <location>
        <begin position="878"/>
        <end position="1228"/>
    </location>
</feature>
<proteinExistence type="predicted"/>
<feature type="compositionally biased region" description="Polar residues" evidence="1">
    <location>
        <begin position="1423"/>
        <end position="1440"/>
    </location>
</feature>
<feature type="compositionally biased region" description="Pro residues" evidence="1">
    <location>
        <begin position="978"/>
        <end position="999"/>
    </location>
</feature>
<feature type="compositionally biased region" description="Low complexity" evidence="1">
    <location>
        <begin position="1116"/>
        <end position="1130"/>
    </location>
</feature>
<feature type="compositionally biased region" description="Low complexity" evidence="1">
    <location>
        <begin position="1000"/>
        <end position="1013"/>
    </location>
</feature>
<feature type="compositionally biased region" description="Basic and acidic residues" evidence="1">
    <location>
        <begin position="632"/>
        <end position="644"/>
    </location>
</feature>
<gene>
    <name evidence="2" type="ORF">WG66_16756</name>
</gene>
<accession>A0A0W0F2Z5</accession>
<dbReference type="EMBL" id="LATX01002372">
    <property type="protein sequence ID" value="KTB30702.1"/>
    <property type="molecule type" value="Genomic_DNA"/>
</dbReference>
<evidence type="ECO:0000313" key="3">
    <source>
        <dbReference type="Proteomes" id="UP000054988"/>
    </source>
</evidence>
<feature type="region of interest" description="Disordered" evidence="1">
    <location>
        <begin position="321"/>
        <end position="791"/>
    </location>
</feature>
<feature type="compositionally biased region" description="Pro residues" evidence="1">
    <location>
        <begin position="710"/>
        <end position="719"/>
    </location>
</feature>
<feature type="compositionally biased region" description="Low complexity" evidence="1">
    <location>
        <begin position="912"/>
        <end position="925"/>
    </location>
</feature>
<comment type="caution">
    <text evidence="2">The sequence shown here is derived from an EMBL/GenBank/DDBJ whole genome shotgun (WGS) entry which is preliminary data.</text>
</comment>
<feature type="compositionally biased region" description="Polar residues" evidence="1">
    <location>
        <begin position="18"/>
        <end position="36"/>
    </location>
</feature>
<feature type="compositionally biased region" description="Low complexity" evidence="1">
    <location>
        <begin position="965"/>
        <end position="977"/>
    </location>
</feature>
<feature type="compositionally biased region" description="Polar residues" evidence="1">
    <location>
        <begin position="774"/>
        <end position="791"/>
    </location>
</feature>
<feature type="compositionally biased region" description="Polar residues" evidence="1">
    <location>
        <begin position="472"/>
        <end position="506"/>
    </location>
</feature>
<feature type="compositionally biased region" description="Low complexity" evidence="1">
    <location>
        <begin position="542"/>
        <end position="553"/>
    </location>
</feature>
<feature type="compositionally biased region" description="Polar residues" evidence="1">
    <location>
        <begin position="1555"/>
        <end position="1577"/>
    </location>
</feature>
<feature type="compositionally biased region" description="Polar residues" evidence="1">
    <location>
        <begin position="516"/>
        <end position="532"/>
    </location>
</feature>
<feature type="compositionally biased region" description="Low complexity" evidence="1">
    <location>
        <begin position="692"/>
        <end position="709"/>
    </location>
</feature>
<reference evidence="2 3" key="1">
    <citation type="submission" date="2015-12" db="EMBL/GenBank/DDBJ databases">
        <title>Draft genome sequence of Moniliophthora roreri, the causal agent of frosty pod rot of cacao.</title>
        <authorList>
            <person name="Aime M.C."/>
            <person name="Diaz-Valderrama J.R."/>
            <person name="Kijpornyongpan T."/>
            <person name="Phillips-Mora W."/>
        </authorList>
    </citation>
    <scope>NUCLEOTIDE SEQUENCE [LARGE SCALE GENOMIC DNA]</scope>
    <source>
        <strain evidence="2 3">MCA 2952</strain>
    </source>
</reference>
<name>A0A0W0F2Z5_MONRR</name>
<feature type="region of interest" description="Disordered" evidence="1">
    <location>
        <begin position="1551"/>
        <end position="1586"/>
    </location>
</feature>
<feature type="region of interest" description="Disordered" evidence="1">
    <location>
        <begin position="271"/>
        <end position="301"/>
    </location>
</feature>
<feature type="compositionally biased region" description="Basic and acidic residues" evidence="1">
    <location>
        <begin position="47"/>
        <end position="66"/>
    </location>
</feature>
<sequence length="1615" mass="174356">MSGLSSFIPFRPRRKVKSNTVKSTSPFTFKPVNTPTSPHPYASPEVFDIRDDQKRPSNDSYHRRDVPAIGQNDLVTTTSEPPPPTPESPTSDNDFRERSPSPEPIPTPRISTPPRMELELDTMTDWIPAHLLDSEAYASSAENGSPDIRSSMGGILSAGLRTDSSVHTEPGVVVEVKSVEDSLYQDDADLDDDYDSSTSEDIGAQMEALEASDFIRINGDQSERPERPARALPSLPEPVNALQAKKPNHIPSPIKIPNPVLHGPKVQIIRSSGKHASYGQVSTPSAQPSRPASVYSGEDVSASAISGTTLARALIGNSYVLSDERNSKYRSGGSVLTRADSATLPRGEHPYLSSPLSLSARERKISGPESSSFVPPVPANAEAVYIPPRNPRKPLPSSDSRHAPHPGSRHRTSTGSLLSPDDAELFGPARSASTSSTSPSHSESSYSDKSAIRPLPQITDLTRSSRRISHISEVTSVESASISGSKEQVTPSVTVSDAPNSASLYTPSPLALDANADSSRLQSPSSAPQASMNDHPRSALFSPWSPVSPADSSPDSRRESGLLSTAPSSASTSQFDNVLDYYQNESPVSEAARDVGSPNAPHQNVTGFHFRPPFSPITEESSSQLSPPSPFTKRDAPKHPKDRMSTLSGKFVLTSSPSSPGGSIDWAGPRKDSPSKKLLPIGEISQPPSVPTTPSTGSPSRITGPSSSPVLPPMGPRLAPPHLIFNRQRSGSTPNPIRVARDSRDPNSYKITMRRPVSSGGSPPTTGESDEYTKQTFPETPNVFTPTWSAGSLISPGMPRFTLGERDSAEQMFPQTPMSAVGMGLMSGAAVVGSDGMPSLAQQLLTRAASSVQGVRSSRQPDITRARTIAYTHLVSVTEKPGESSKVAEEETEERKPRQPQPSWVTQHFSEFGSPSPNSSRFSFPHSEDAQSPIPPVPPLDRDSVNQTASPPFKLPSPEPQVTNAASSSSSSLLALPQLPPSPLGETPSPSPSPSPSPQIRPQIQSQPQPSGPVTDSPRIQFNIPFVPPPPPPPLPHQSIPALQTPTPATTPSGSTQNLTTLPTSRPLPATESSPHIPLRLPQRTLDVDIDHEALNDLPSPPPYYTLVFDQKDGGTDSQTPSSGGPSTGHSEYRISNAPSPRTTRNDQRTLSISSVRRMRNRPGVPLGPRRPSDQLNRSISGGAGTQHRHRNPSISSVNSTDPFGSRSRAPSTVLPSPNRPRFQTPPIKWRGYTMDAAKWTFTSSQLQAIVSRAIKQSAEASFVRLLKLDAVDVEIPNEMRKLEMQKTDIKSRYKMMSRRRAEILERLTGSLDGSIPEDSATCLRLVHKLGEMSTQLDLLAEELHSVDEQLAQLKSLCDVHNASALAMALRKLNTSFLKQLSISDGLRSRVDSLEAERDDAWKQAITVAVDYDHLSEKVDQPAESSSTSQGQANRSNRSSRVMAMRKSSVRVSRAGLRTSSRRSSTSSNRLSTATLSGTRSTYSVEDIPPVPPIPVARPRQRPIDIITDLRTSTTGLSTDVTPNSETRAMVQAHEELCDMLGIKMEIRPRRSRSVIEQPQERLSMSTNSSRPMSRNPNGRPLSMPDDSGLNEVYNVMTADRNAMLATLQMLSDSV</sequence>
<feature type="compositionally biased region" description="Basic residues" evidence="1">
    <location>
        <begin position="403"/>
        <end position="412"/>
    </location>
</feature>
<feature type="region of interest" description="Disordered" evidence="1">
    <location>
        <begin position="1"/>
        <end position="122"/>
    </location>
</feature>
<organism evidence="2 3">
    <name type="scientific">Moniliophthora roreri</name>
    <name type="common">Frosty pod rot fungus</name>
    <name type="synonym">Monilia roreri</name>
    <dbReference type="NCBI Taxonomy" id="221103"/>
    <lineage>
        <taxon>Eukaryota</taxon>
        <taxon>Fungi</taxon>
        <taxon>Dikarya</taxon>
        <taxon>Basidiomycota</taxon>
        <taxon>Agaricomycotina</taxon>
        <taxon>Agaricomycetes</taxon>
        <taxon>Agaricomycetidae</taxon>
        <taxon>Agaricales</taxon>
        <taxon>Marasmiineae</taxon>
        <taxon>Marasmiaceae</taxon>
        <taxon>Moniliophthora</taxon>
    </lineage>
</organism>